<evidence type="ECO:0000313" key="2">
    <source>
        <dbReference type="EMBL" id="ACL77306.1"/>
    </source>
</evidence>
<keyword evidence="1" id="KW-0812">Transmembrane</keyword>
<keyword evidence="3" id="KW-1185">Reference proteome</keyword>
<dbReference type="HOGENOM" id="CLU_2681298_0_0_9"/>
<gene>
    <name evidence="2" type="ordered locus">Ccel_3012</name>
</gene>
<reference evidence="2 3" key="1">
    <citation type="submission" date="2009-01" db="EMBL/GenBank/DDBJ databases">
        <title>Complete sequence of Clostridium cellulolyticum H10.</title>
        <authorList>
            <consortium name="US DOE Joint Genome Institute"/>
            <person name="Lucas S."/>
            <person name="Copeland A."/>
            <person name="Lapidus A."/>
            <person name="Glavina del Rio T."/>
            <person name="Dalin E."/>
            <person name="Tice H."/>
            <person name="Bruce D."/>
            <person name="Goodwin L."/>
            <person name="Pitluck S."/>
            <person name="Chertkov O."/>
            <person name="Saunders E."/>
            <person name="Brettin T."/>
            <person name="Detter J.C."/>
            <person name="Han C."/>
            <person name="Larimer F."/>
            <person name="Land M."/>
            <person name="Hauser L."/>
            <person name="Kyrpides N."/>
            <person name="Ivanova N."/>
            <person name="Zhou J."/>
            <person name="Richardson P."/>
        </authorList>
    </citation>
    <scope>NUCLEOTIDE SEQUENCE [LARGE SCALE GENOMIC DNA]</scope>
    <source>
        <strain evidence="3">ATCC 35319 / DSM 5812 / JCM 6584 / H10</strain>
    </source>
</reference>
<accession>B8I8X4</accession>
<dbReference type="KEGG" id="cce:Ccel_3012"/>
<sequence length="74" mass="8650">MIYFLFFSIIIFFYVINDLIEIFKVNTRLVFWVFVSFSVLVCFGALLVASDIITPSVSKYLKELVVTIWNLSEN</sequence>
<proteinExistence type="predicted"/>
<keyword evidence="1" id="KW-0472">Membrane</keyword>
<evidence type="ECO:0000313" key="3">
    <source>
        <dbReference type="Proteomes" id="UP000001349"/>
    </source>
</evidence>
<dbReference type="eggNOG" id="ENOG5031TMJ">
    <property type="taxonomic scope" value="Bacteria"/>
</dbReference>
<organism evidence="2 3">
    <name type="scientific">Ruminiclostridium cellulolyticum (strain ATCC 35319 / DSM 5812 / JCM 6584 / H10)</name>
    <name type="common">Clostridium cellulolyticum</name>
    <dbReference type="NCBI Taxonomy" id="394503"/>
    <lineage>
        <taxon>Bacteria</taxon>
        <taxon>Bacillati</taxon>
        <taxon>Bacillota</taxon>
        <taxon>Clostridia</taxon>
        <taxon>Eubacteriales</taxon>
        <taxon>Oscillospiraceae</taxon>
        <taxon>Ruminiclostridium</taxon>
    </lineage>
</organism>
<protein>
    <submittedName>
        <fullName evidence="2">Uncharacterized protein</fullName>
    </submittedName>
</protein>
<dbReference type="EMBL" id="CP001348">
    <property type="protein sequence ID" value="ACL77306.1"/>
    <property type="molecule type" value="Genomic_DNA"/>
</dbReference>
<dbReference type="Proteomes" id="UP000001349">
    <property type="component" value="Chromosome"/>
</dbReference>
<name>B8I8X4_RUMCH</name>
<dbReference type="AlphaFoldDB" id="B8I8X4"/>
<evidence type="ECO:0000256" key="1">
    <source>
        <dbReference type="SAM" id="Phobius"/>
    </source>
</evidence>
<feature type="transmembrane region" description="Helical" evidence="1">
    <location>
        <begin position="29"/>
        <end position="49"/>
    </location>
</feature>
<feature type="transmembrane region" description="Helical" evidence="1">
    <location>
        <begin position="5"/>
        <end position="23"/>
    </location>
</feature>
<dbReference type="STRING" id="394503.Ccel_3012"/>
<keyword evidence="1" id="KW-1133">Transmembrane helix</keyword>